<dbReference type="RefSeq" id="WP_207894380.1">
    <property type="nucleotide sequence ID" value="NZ_SLXQ01000001.1"/>
</dbReference>
<evidence type="ECO:0000259" key="2">
    <source>
        <dbReference type="PROSITE" id="PS51340"/>
    </source>
</evidence>
<dbReference type="GO" id="GO:0030170">
    <property type="term" value="F:pyridoxal phosphate binding"/>
    <property type="evidence" value="ECO:0007669"/>
    <property type="project" value="InterPro"/>
</dbReference>
<gene>
    <name evidence="3" type="ORF">EV191_101861</name>
</gene>
<protein>
    <recommendedName>
        <fullName evidence="2">MOSC domain-containing protein</fullName>
    </recommendedName>
</protein>
<dbReference type="AlphaFoldDB" id="A0A4R2R2F5"/>
<sequence length="85" mass="8961">MAKLRSVNIGVPKPTGQSNDDFTAIDKRPVFEPVKITVPASGGTGVGGDTVCDARVHGGEDKAVYAYAREDLDQWAAELGYPVPS</sequence>
<dbReference type="GO" id="GO:0003824">
    <property type="term" value="F:catalytic activity"/>
    <property type="evidence" value="ECO:0007669"/>
    <property type="project" value="InterPro"/>
</dbReference>
<dbReference type="InterPro" id="IPR011037">
    <property type="entry name" value="Pyrv_Knase-like_insert_dom_sf"/>
</dbReference>
<feature type="region of interest" description="Disordered" evidence="1">
    <location>
        <begin position="1"/>
        <end position="23"/>
    </location>
</feature>
<comment type="caution">
    <text evidence="3">The sequence shown here is derived from an EMBL/GenBank/DDBJ whole genome shotgun (WGS) entry which is preliminary data.</text>
</comment>
<evidence type="ECO:0000313" key="3">
    <source>
        <dbReference type="EMBL" id="TCP56912.1"/>
    </source>
</evidence>
<dbReference type="InterPro" id="IPR052353">
    <property type="entry name" value="Benzoxazolinone_Detox_Enz"/>
</dbReference>
<dbReference type="PROSITE" id="PS51340">
    <property type="entry name" value="MOSC"/>
    <property type="match status" value="1"/>
</dbReference>
<dbReference type="Proteomes" id="UP000294911">
    <property type="component" value="Unassembled WGS sequence"/>
</dbReference>
<evidence type="ECO:0000256" key="1">
    <source>
        <dbReference type="SAM" id="MobiDB-lite"/>
    </source>
</evidence>
<proteinExistence type="predicted"/>
<dbReference type="PANTHER" id="PTHR30212:SF2">
    <property type="entry name" value="PROTEIN YIIM"/>
    <property type="match status" value="1"/>
</dbReference>
<evidence type="ECO:0000313" key="4">
    <source>
        <dbReference type="Proteomes" id="UP000294911"/>
    </source>
</evidence>
<dbReference type="Gene3D" id="2.40.33.20">
    <property type="entry name" value="PK beta-barrel domain-like"/>
    <property type="match status" value="1"/>
</dbReference>
<dbReference type="PANTHER" id="PTHR30212">
    <property type="entry name" value="PROTEIN YIIM"/>
    <property type="match status" value="1"/>
</dbReference>
<keyword evidence="4" id="KW-1185">Reference proteome</keyword>
<feature type="domain" description="MOSC" evidence="2">
    <location>
        <begin position="28"/>
        <end position="85"/>
    </location>
</feature>
<dbReference type="Pfam" id="PF03473">
    <property type="entry name" value="MOSC"/>
    <property type="match status" value="1"/>
</dbReference>
<reference evidence="3 4" key="1">
    <citation type="submission" date="2019-03" db="EMBL/GenBank/DDBJ databases">
        <title>Genomic Encyclopedia of Type Strains, Phase IV (KMG-IV): sequencing the most valuable type-strain genomes for metagenomic binning, comparative biology and taxonomic classification.</title>
        <authorList>
            <person name="Goeker M."/>
        </authorList>
    </citation>
    <scope>NUCLEOTIDE SEQUENCE [LARGE SCALE GENOMIC DNA]</scope>
    <source>
        <strain evidence="3 4">DSM 45765</strain>
    </source>
</reference>
<name>A0A4R2R2F5_9PSEU</name>
<dbReference type="EMBL" id="SLXQ01000001">
    <property type="protein sequence ID" value="TCP56912.1"/>
    <property type="molecule type" value="Genomic_DNA"/>
</dbReference>
<dbReference type="InterPro" id="IPR005302">
    <property type="entry name" value="MoCF_Sase_C"/>
</dbReference>
<organism evidence="3 4">
    <name type="scientific">Tamaricihabitans halophyticus</name>
    <dbReference type="NCBI Taxonomy" id="1262583"/>
    <lineage>
        <taxon>Bacteria</taxon>
        <taxon>Bacillati</taxon>
        <taxon>Actinomycetota</taxon>
        <taxon>Actinomycetes</taxon>
        <taxon>Pseudonocardiales</taxon>
        <taxon>Pseudonocardiaceae</taxon>
        <taxon>Tamaricihabitans</taxon>
    </lineage>
</organism>
<dbReference type="SUPFAM" id="SSF50800">
    <property type="entry name" value="PK beta-barrel domain-like"/>
    <property type="match status" value="1"/>
</dbReference>
<accession>A0A4R2R2F5</accession>
<dbReference type="GO" id="GO:0030151">
    <property type="term" value="F:molybdenum ion binding"/>
    <property type="evidence" value="ECO:0007669"/>
    <property type="project" value="InterPro"/>
</dbReference>